<sequence length="390" mass="40973">MLRRRGLLAGVGAAMALPRLARADDLGAACVRAVLGQMAALGDGPVLLNSYLVQAGSAAGDFDITQANAAYVYDNALAGLLLLAAGHTDEAKRIAMALQIAQEHDRKFTDGRLRNCYQAGVMAQPAKLAGFWEAKAQRWDEDPYQDGTDSGPLAWAMLLWAALGMTTPANRAGNFLDQQLRAPSGYYGGLYGYDPSQTLLTWQSTEQNVDLTAAFRALGRKEDSAHAAAFVQSMFNLATGRFDSGMGADGAVDHLDAADAGIWPYLAGLGSETSALNSIGSLQRGPGIGFSDASDGIWLEGTAFAALALQQMGHESYAQSFLATVAQNTSPEGYVYATISPSLATGLTVGPSLRQGVPAQIFQYFRRPSLSATCWAGLAALGVNPLTPPG</sequence>
<proteinExistence type="predicted"/>
<accession>A0A840VEN0</accession>
<dbReference type="SUPFAM" id="SSF48208">
    <property type="entry name" value="Six-hairpin glycosidases"/>
    <property type="match status" value="1"/>
</dbReference>
<dbReference type="RefSeq" id="WP_183267168.1">
    <property type="nucleotide sequence ID" value="NZ_JACHFJ010000012.1"/>
</dbReference>
<evidence type="ECO:0000313" key="2">
    <source>
        <dbReference type="EMBL" id="MBB5374156.1"/>
    </source>
</evidence>
<feature type="signal peptide" evidence="1">
    <location>
        <begin position="1"/>
        <end position="23"/>
    </location>
</feature>
<evidence type="ECO:0008006" key="4">
    <source>
        <dbReference type="Google" id="ProtNLM"/>
    </source>
</evidence>
<dbReference type="Proteomes" id="UP000553706">
    <property type="component" value="Unassembled WGS sequence"/>
</dbReference>
<dbReference type="GO" id="GO:0005975">
    <property type="term" value="P:carbohydrate metabolic process"/>
    <property type="evidence" value="ECO:0007669"/>
    <property type="project" value="InterPro"/>
</dbReference>
<name>A0A840VEN0_9PROT</name>
<gene>
    <name evidence="2" type="ORF">HNP71_002426</name>
</gene>
<comment type="caution">
    <text evidence="2">The sequence shown here is derived from an EMBL/GenBank/DDBJ whole genome shotgun (WGS) entry which is preliminary data.</text>
</comment>
<dbReference type="EMBL" id="JACHFJ010000012">
    <property type="protein sequence ID" value="MBB5374156.1"/>
    <property type="molecule type" value="Genomic_DNA"/>
</dbReference>
<protein>
    <recommendedName>
        <fullName evidence="4">Cellulase</fullName>
    </recommendedName>
</protein>
<dbReference type="AlphaFoldDB" id="A0A840VEN0"/>
<evidence type="ECO:0000313" key="3">
    <source>
        <dbReference type="Proteomes" id="UP000553706"/>
    </source>
</evidence>
<evidence type="ECO:0000256" key="1">
    <source>
        <dbReference type="SAM" id="SignalP"/>
    </source>
</evidence>
<dbReference type="InterPro" id="IPR008928">
    <property type="entry name" value="6-hairpin_glycosidase_sf"/>
</dbReference>
<keyword evidence="1" id="KW-0732">Signal</keyword>
<keyword evidence="3" id="KW-1185">Reference proteome</keyword>
<organism evidence="2 3">
    <name type="scientific">Acidocella aromatica</name>
    <dbReference type="NCBI Taxonomy" id="1303579"/>
    <lineage>
        <taxon>Bacteria</taxon>
        <taxon>Pseudomonadati</taxon>
        <taxon>Pseudomonadota</taxon>
        <taxon>Alphaproteobacteria</taxon>
        <taxon>Acetobacterales</taxon>
        <taxon>Acidocellaceae</taxon>
        <taxon>Acidocella</taxon>
    </lineage>
</organism>
<feature type="chain" id="PRO_5032971273" description="Cellulase" evidence="1">
    <location>
        <begin position="24"/>
        <end position="390"/>
    </location>
</feature>
<reference evidence="2 3" key="1">
    <citation type="submission" date="2020-08" db="EMBL/GenBank/DDBJ databases">
        <title>Genomic Encyclopedia of Type Strains, Phase IV (KMG-IV): sequencing the most valuable type-strain genomes for metagenomic binning, comparative biology and taxonomic classification.</title>
        <authorList>
            <person name="Goeker M."/>
        </authorList>
    </citation>
    <scope>NUCLEOTIDE SEQUENCE [LARGE SCALE GENOMIC DNA]</scope>
    <source>
        <strain evidence="2 3">DSM 27026</strain>
    </source>
</reference>